<keyword evidence="5" id="KW-0472">Membrane</keyword>
<keyword evidence="2" id="KW-0479">Metal-binding</keyword>
<sequence length="187" mass="20194">MRTILLSILAALFLAVPNVAAHTYLDTTNPEDGAVVTETLQAIELTYAGKIEVGSTFKVISSNGEEIETVSMDLVDGVLTGTFDSPLPNDDYTVEWNSISSDGHPLSGKFSFTVDAPVAEEPVEEKVTEENEEQVEVNETVENNAAETTAADEEESSNNTLLYIVGALLLLIIIVSIFTIAKRKNVK</sequence>
<feature type="domain" description="CopC" evidence="7">
    <location>
        <begin position="22"/>
        <end position="114"/>
    </location>
</feature>
<evidence type="ECO:0000259" key="7">
    <source>
        <dbReference type="Pfam" id="PF04234"/>
    </source>
</evidence>
<feature type="signal peptide" evidence="6">
    <location>
        <begin position="1"/>
        <end position="21"/>
    </location>
</feature>
<name>A0ABX3ZIW3_9BACL</name>
<dbReference type="InterPro" id="IPR014756">
    <property type="entry name" value="Ig_E-set"/>
</dbReference>
<evidence type="ECO:0000256" key="3">
    <source>
        <dbReference type="ARBA" id="ARBA00022729"/>
    </source>
</evidence>
<dbReference type="Pfam" id="PF04234">
    <property type="entry name" value="CopC"/>
    <property type="match status" value="1"/>
</dbReference>
<evidence type="ECO:0000256" key="1">
    <source>
        <dbReference type="ARBA" id="ARBA00004196"/>
    </source>
</evidence>
<feature type="transmembrane region" description="Helical" evidence="5">
    <location>
        <begin position="161"/>
        <end position="181"/>
    </location>
</feature>
<accession>A0ABX3ZIW3</accession>
<reference evidence="8 9" key="1">
    <citation type="journal article" date="2017" name="Int. J. Syst. Evol. Microbiol.">
        <title>Solibacillus kalamii sp. nov., isolated from a high-efficiency particulate arrestance filter system used in the International Space Station.</title>
        <authorList>
            <person name="Checinska Sielaff A."/>
            <person name="Kumar R.M."/>
            <person name="Pal D."/>
            <person name="Mayilraj S."/>
            <person name="Venkateswaran K."/>
        </authorList>
    </citation>
    <scope>NUCLEOTIDE SEQUENCE [LARGE SCALE GENOMIC DNA]</scope>
    <source>
        <strain evidence="8 9">ISSFR-015</strain>
    </source>
</reference>
<keyword evidence="3 6" id="KW-0732">Signal</keyword>
<proteinExistence type="predicted"/>
<keyword evidence="5" id="KW-1133">Transmembrane helix</keyword>
<evidence type="ECO:0000256" key="5">
    <source>
        <dbReference type="SAM" id="Phobius"/>
    </source>
</evidence>
<dbReference type="PANTHER" id="PTHR34820:SF4">
    <property type="entry name" value="INNER MEMBRANE PROTEIN YEBZ"/>
    <property type="match status" value="1"/>
</dbReference>
<dbReference type="Proteomes" id="UP000196594">
    <property type="component" value="Unassembled WGS sequence"/>
</dbReference>
<comment type="subcellular location">
    <subcellularLocation>
        <location evidence="1">Cell envelope</location>
    </subcellularLocation>
</comment>
<dbReference type="Gene3D" id="2.60.40.1220">
    <property type="match status" value="1"/>
</dbReference>
<feature type="chain" id="PRO_5047505665" evidence="6">
    <location>
        <begin position="22"/>
        <end position="187"/>
    </location>
</feature>
<evidence type="ECO:0000313" key="9">
    <source>
        <dbReference type="Proteomes" id="UP000196594"/>
    </source>
</evidence>
<dbReference type="RefSeq" id="WP_087616826.1">
    <property type="nucleotide sequence ID" value="NZ_JAFBEY010000001.1"/>
</dbReference>
<dbReference type="PANTHER" id="PTHR34820">
    <property type="entry name" value="INNER MEMBRANE PROTEIN YEBZ"/>
    <property type="match status" value="1"/>
</dbReference>
<dbReference type="InterPro" id="IPR032694">
    <property type="entry name" value="CopC/D"/>
</dbReference>
<comment type="caution">
    <text evidence="8">The sequence shown here is derived from an EMBL/GenBank/DDBJ whole genome shotgun (WGS) entry which is preliminary data.</text>
</comment>
<dbReference type="InterPro" id="IPR007348">
    <property type="entry name" value="CopC_dom"/>
</dbReference>
<protein>
    <submittedName>
        <fullName evidence="8">Cobalt transporter</fullName>
    </submittedName>
</protein>
<evidence type="ECO:0000256" key="6">
    <source>
        <dbReference type="SAM" id="SignalP"/>
    </source>
</evidence>
<keyword evidence="4" id="KW-0186">Copper</keyword>
<dbReference type="EMBL" id="NHNT01000003">
    <property type="protein sequence ID" value="OUZ39508.1"/>
    <property type="molecule type" value="Genomic_DNA"/>
</dbReference>
<keyword evidence="5" id="KW-0812">Transmembrane</keyword>
<evidence type="ECO:0000313" key="8">
    <source>
        <dbReference type="EMBL" id="OUZ39508.1"/>
    </source>
</evidence>
<evidence type="ECO:0000256" key="4">
    <source>
        <dbReference type="ARBA" id="ARBA00023008"/>
    </source>
</evidence>
<dbReference type="SUPFAM" id="SSF81296">
    <property type="entry name" value="E set domains"/>
    <property type="match status" value="1"/>
</dbReference>
<evidence type="ECO:0000256" key="2">
    <source>
        <dbReference type="ARBA" id="ARBA00022723"/>
    </source>
</evidence>
<gene>
    <name evidence="8" type="ORF">CBM15_07565</name>
</gene>
<dbReference type="InterPro" id="IPR014755">
    <property type="entry name" value="Cu-Rt/internalin_Ig-like"/>
</dbReference>
<keyword evidence="9" id="KW-1185">Reference proteome</keyword>
<organism evidence="8 9">
    <name type="scientific">Solibacillus kalamii</name>
    <dbReference type="NCBI Taxonomy" id="1748298"/>
    <lineage>
        <taxon>Bacteria</taxon>
        <taxon>Bacillati</taxon>
        <taxon>Bacillota</taxon>
        <taxon>Bacilli</taxon>
        <taxon>Bacillales</taxon>
        <taxon>Caryophanaceae</taxon>
        <taxon>Solibacillus</taxon>
    </lineage>
</organism>